<evidence type="ECO:0000313" key="3">
    <source>
        <dbReference type="Proteomes" id="UP000466388"/>
    </source>
</evidence>
<accession>A0A7X3C2T9</accession>
<evidence type="ECO:0000313" key="2">
    <source>
        <dbReference type="EMBL" id="MTV82197.1"/>
    </source>
</evidence>
<reference evidence="2 3" key="1">
    <citation type="submission" date="2019-11" db="EMBL/GenBank/DDBJ databases">
        <title>Lactobacillus sp. nov. CRM56-3, isolated from fermented tea leaves.</title>
        <authorList>
            <person name="Phuengjayaem S."/>
            <person name="Tanasupawat S."/>
        </authorList>
    </citation>
    <scope>NUCLEOTIDE SEQUENCE [LARGE SCALE GENOMIC DNA]</scope>
    <source>
        <strain evidence="2 3">CRM56-3</strain>
    </source>
</reference>
<gene>
    <name evidence="2" type="ORF">GM612_05960</name>
</gene>
<name>A0A7X3C2T9_9LACO</name>
<dbReference type="EMBL" id="WNJO01000006">
    <property type="protein sequence ID" value="MTV82197.1"/>
    <property type="molecule type" value="Genomic_DNA"/>
</dbReference>
<sequence>MLMIRLKDNSPVPGSSDSDDKKSSHPFECLKNESFSTLKNDGIVTFPYFKQDLDVINANAPLFTGTSSDDTFVGDYLGVINVKLKEKVNQKETYQSAFITSRFCTDTNDYFLYYMLERVFNFPIIEQLTTQERADTYFSLLICSFPRLFKQALVKGLFRQYRTFAHNDSNVRGTIDINRQIKTNVPFLGKIAYRTREYTDDNWLIYLICATIQAVKASPFRTMLTKDPELNLLANHILQIGHHFTRYTTWQIINQNERHPIHHAYYLEYQPLQRLCLAILKHQATKYSNAVEETNGILFNASWLFEEYVNKLLAPSFDHPDNRHQTKAQKLFANNNDYLFYPDFIGKDQLQVVADTKYKDFSKNNVHVHDDLLQILAYMYRLAFNAGVLIYPDTLNPGTGKPDHQKLELIHSPAANIYRYSIGVCIQAPDYHTFKQIIHQREKELIRFITEL</sequence>
<dbReference type="Proteomes" id="UP000466388">
    <property type="component" value="Unassembled WGS sequence"/>
</dbReference>
<proteinExistence type="predicted"/>
<dbReference type="AlphaFoldDB" id="A0A7X3C2T9"/>
<evidence type="ECO:0008006" key="4">
    <source>
        <dbReference type="Google" id="ProtNLM"/>
    </source>
</evidence>
<dbReference type="InterPro" id="IPR019292">
    <property type="entry name" value="McrC"/>
</dbReference>
<dbReference type="PANTHER" id="PTHR38733">
    <property type="entry name" value="PROTEIN MCRC"/>
    <property type="match status" value="1"/>
</dbReference>
<dbReference type="Pfam" id="PF10117">
    <property type="entry name" value="McrBC"/>
    <property type="match status" value="1"/>
</dbReference>
<evidence type="ECO:0000256" key="1">
    <source>
        <dbReference type="SAM" id="MobiDB-lite"/>
    </source>
</evidence>
<protein>
    <recommendedName>
        <fullName evidence="4">5-methylcytosine-specific restriction enzyme subunit McrC</fullName>
    </recommendedName>
</protein>
<dbReference type="PANTHER" id="PTHR38733:SF1">
    <property type="entry name" value="TYPE IV METHYL-DIRECTED RESTRICTION ENZYME ECOKMCRBC"/>
    <property type="match status" value="1"/>
</dbReference>
<organism evidence="2 3">
    <name type="scientific">Secundilactobacillus folii</name>
    <dbReference type="NCBI Taxonomy" id="2678357"/>
    <lineage>
        <taxon>Bacteria</taxon>
        <taxon>Bacillati</taxon>
        <taxon>Bacillota</taxon>
        <taxon>Bacilli</taxon>
        <taxon>Lactobacillales</taxon>
        <taxon>Lactobacillaceae</taxon>
        <taxon>Secundilactobacillus</taxon>
    </lineage>
</organism>
<comment type="caution">
    <text evidence="2">The sequence shown here is derived from an EMBL/GenBank/DDBJ whole genome shotgun (WGS) entry which is preliminary data.</text>
</comment>
<keyword evidence="3" id="KW-1185">Reference proteome</keyword>
<feature type="region of interest" description="Disordered" evidence="1">
    <location>
        <begin position="1"/>
        <end position="25"/>
    </location>
</feature>